<evidence type="ECO:0000256" key="3">
    <source>
        <dbReference type="ARBA" id="ARBA00023242"/>
    </source>
</evidence>
<dbReference type="InterPro" id="IPR035979">
    <property type="entry name" value="RBD_domain_sf"/>
</dbReference>
<protein>
    <submittedName>
        <fullName evidence="8">RRM domain-containing protein</fullName>
    </submittedName>
</protein>
<dbReference type="InterPro" id="IPR012677">
    <property type="entry name" value="Nucleotide-bd_a/b_plait_sf"/>
</dbReference>
<dbReference type="PANTHER" id="PTHR13798:SF11">
    <property type="entry name" value="RNA-BINDING PROTEIN 7-RELATED"/>
    <property type="match status" value="1"/>
</dbReference>
<accession>A0A914BZJ4</accession>
<comment type="subcellular location">
    <subcellularLocation>
        <location evidence="1">Nucleus</location>
        <location evidence="1">Nucleoplasm</location>
    </subcellularLocation>
</comment>
<dbReference type="SMART" id="SM00360">
    <property type="entry name" value="RRM"/>
    <property type="match status" value="1"/>
</dbReference>
<evidence type="ECO:0000313" key="7">
    <source>
        <dbReference type="Proteomes" id="UP000887540"/>
    </source>
</evidence>
<name>A0A914BZJ4_9BILA</name>
<dbReference type="InterPro" id="IPR000504">
    <property type="entry name" value="RRM_dom"/>
</dbReference>
<dbReference type="SUPFAM" id="SSF54928">
    <property type="entry name" value="RNA-binding domain, RBD"/>
    <property type="match status" value="1"/>
</dbReference>
<keyword evidence="3" id="KW-0539">Nucleus</keyword>
<evidence type="ECO:0000259" key="6">
    <source>
        <dbReference type="PROSITE" id="PS50102"/>
    </source>
</evidence>
<evidence type="ECO:0000256" key="2">
    <source>
        <dbReference type="ARBA" id="ARBA00022884"/>
    </source>
</evidence>
<keyword evidence="2 4" id="KW-0694">RNA-binding</keyword>
<sequence length="336" mass="38594">MTSLITTEEIDSQSVYVSNLHANVTKELIHELFIQAGPVALANKIFLKGARSLQSTPESSNDVPEYRYTFVEFKHAESVPFAIEMLNGIKLFGKPLWVRRCREQKELVDQIQSVSRAEVVVKKPQMRRSWPIDNNVRVMDDSNKLLNWNFNQFGTPPPRTQGFPPPLLDLRMMSPFFQQAPPALMHHTATQMFRQLLQRPRNFHHERQPIPGRLPPSIPPHPFMPIPRPPHHLKEKLKSRNRETSASGSKRAKMNPLLEAIAVENNLVELLPLPGTQPCSRKRQADREAGELDSSDEEQQTPLEKKHRKVTYEPESKSASNSSSWRKHSNKKTGFW</sequence>
<organism evidence="7 8">
    <name type="scientific">Acrobeloides nanus</name>
    <dbReference type="NCBI Taxonomy" id="290746"/>
    <lineage>
        <taxon>Eukaryota</taxon>
        <taxon>Metazoa</taxon>
        <taxon>Ecdysozoa</taxon>
        <taxon>Nematoda</taxon>
        <taxon>Chromadorea</taxon>
        <taxon>Rhabditida</taxon>
        <taxon>Tylenchina</taxon>
        <taxon>Cephalobomorpha</taxon>
        <taxon>Cephaloboidea</taxon>
        <taxon>Cephalobidae</taxon>
        <taxon>Acrobeloides</taxon>
    </lineage>
</organism>
<proteinExistence type="predicted"/>
<dbReference type="AlphaFoldDB" id="A0A914BZJ4"/>
<dbReference type="Gene3D" id="3.30.70.330">
    <property type="match status" value="1"/>
</dbReference>
<dbReference type="GO" id="GO:0000381">
    <property type="term" value="P:regulation of alternative mRNA splicing, via spliceosome"/>
    <property type="evidence" value="ECO:0007669"/>
    <property type="project" value="TreeGrafter"/>
</dbReference>
<dbReference type="GO" id="GO:0005654">
    <property type="term" value="C:nucleoplasm"/>
    <property type="evidence" value="ECO:0007669"/>
    <property type="project" value="UniProtKB-SubCell"/>
</dbReference>
<dbReference type="Proteomes" id="UP000887540">
    <property type="component" value="Unplaced"/>
</dbReference>
<dbReference type="InterPro" id="IPR052285">
    <property type="entry name" value="NEXT_complex_subunit"/>
</dbReference>
<evidence type="ECO:0000256" key="5">
    <source>
        <dbReference type="SAM" id="MobiDB-lite"/>
    </source>
</evidence>
<dbReference type="WBParaSite" id="ACRNAN_Path_1366.g5368.t1">
    <property type="protein sequence ID" value="ACRNAN_Path_1366.g5368.t1"/>
    <property type="gene ID" value="ACRNAN_Path_1366.g5368"/>
</dbReference>
<feature type="region of interest" description="Disordered" evidence="5">
    <location>
        <begin position="205"/>
        <end position="253"/>
    </location>
</feature>
<evidence type="ECO:0000313" key="8">
    <source>
        <dbReference type="WBParaSite" id="ACRNAN_Path_1366.g5368.t1"/>
    </source>
</evidence>
<dbReference type="PANTHER" id="PTHR13798">
    <property type="entry name" value="RNA BINDING MOTIF RBM PROTEIN -RELATED"/>
    <property type="match status" value="1"/>
</dbReference>
<dbReference type="PROSITE" id="PS50102">
    <property type="entry name" value="RRM"/>
    <property type="match status" value="1"/>
</dbReference>
<evidence type="ECO:0000256" key="1">
    <source>
        <dbReference type="ARBA" id="ARBA00004642"/>
    </source>
</evidence>
<feature type="compositionally biased region" description="Pro residues" evidence="5">
    <location>
        <begin position="212"/>
        <end position="228"/>
    </location>
</feature>
<feature type="compositionally biased region" description="Basic residues" evidence="5">
    <location>
        <begin position="325"/>
        <end position="336"/>
    </location>
</feature>
<keyword evidence="7" id="KW-1185">Reference proteome</keyword>
<evidence type="ECO:0000256" key="4">
    <source>
        <dbReference type="PROSITE-ProRule" id="PRU00176"/>
    </source>
</evidence>
<feature type="domain" description="RRM" evidence="6">
    <location>
        <begin position="13"/>
        <end position="103"/>
    </location>
</feature>
<reference evidence="8" key="1">
    <citation type="submission" date="2022-11" db="UniProtKB">
        <authorList>
            <consortium name="WormBaseParasite"/>
        </authorList>
    </citation>
    <scope>IDENTIFICATION</scope>
</reference>
<dbReference type="GO" id="GO:0003727">
    <property type="term" value="F:single-stranded RNA binding"/>
    <property type="evidence" value="ECO:0007669"/>
    <property type="project" value="TreeGrafter"/>
</dbReference>
<feature type="region of interest" description="Disordered" evidence="5">
    <location>
        <begin position="272"/>
        <end position="336"/>
    </location>
</feature>